<evidence type="ECO:0000313" key="3">
    <source>
        <dbReference type="Proteomes" id="UP001219934"/>
    </source>
</evidence>
<gene>
    <name evidence="2" type="ORF">JOQ06_016941</name>
</gene>
<name>A0AAD6FIQ3_9TELE</name>
<evidence type="ECO:0000256" key="1">
    <source>
        <dbReference type="SAM" id="MobiDB-lite"/>
    </source>
</evidence>
<proteinExistence type="predicted"/>
<feature type="region of interest" description="Disordered" evidence="1">
    <location>
        <begin position="353"/>
        <end position="500"/>
    </location>
</feature>
<feature type="compositionally biased region" description="Polar residues" evidence="1">
    <location>
        <begin position="364"/>
        <end position="379"/>
    </location>
</feature>
<comment type="caution">
    <text evidence="2">The sequence shown here is derived from an EMBL/GenBank/DDBJ whole genome shotgun (WGS) entry which is preliminary data.</text>
</comment>
<feature type="compositionally biased region" description="Basic and acidic residues" evidence="1">
    <location>
        <begin position="456"/>
        <end position="470"/>
    </location>
</feature>
<evidence type="ECO:0000313" key="2">
    <source>
        <dbReference type="EMBL" id="KAJ4935406.1"/>
    </source>
</evidence>
<dbReference type="EMBL" id="JAPTMU010000011">
    <property type="protein sequence ID" value="KAJ4935406.1"/>
    <property type="molecule type" value="Genomic_DNA"/>
</dbReference>
<feature type="compositionally biased region" description="Basic residues" evidence="1">
    <location>
        <begin position="439"/>
        <end position="454"/>
    </location>
</feature>
<feature type="compositionally biased region" description="Low complexity" evidence="1">
    <location>
        <begin position="411"/>
        <end position="424"/>
    </location>
</feature>
<feature type="compositionally biased region" description="Polar residues" evidence="1">
    <location>
        <begin position="262"/>
        <end position="294"/>
    </location>
</feature>
<organism evidence="2 3">
    <name type="scientific">Pogonophryne albipinna</name>
    <dbReference type="NCBI Taxonomy" id="1090488"/>
    <lineage>
        <taxon>Eukaryota</taxon>
        <taxon>Metazoa</taxon>
        <taxon>Chordata</taxon>
        <taxon>Craniata</taxon>
        <taxon>Vertebrata</taxon>
        <taxon>Euteleostomi</taxon>
        <taxon>Actinopterygii</taxon>
        <taxon>Neopterygii</taxon>
        <taxon>Teleostei</taxon>
        <taxon>Neoteleostei</taxon>
        <taxon>Acanthomorphata</taxon>
        <taxon>Eupercaria</taxon>
        <taxon>Perciformes</taxon>
        <taxon>Notothenioidei</taxon>
        <taxon>Pogonophryne</taxon>
    </lineage>
</organism>
<feature type="region of interest" description="Disordered" evidence="1">
    <location>
        <begin position="262"/>
        <end position="317"/>
    </location>
</feature>
<reference evidence="2" key="1">
    <citation type="submission" date="2022-11" db="EMBL/GenBank/DDBJ databases">
        <title>Chromosome-level genome of Pogonophryne albipinna.</title>
        <authorList>
            <person name="Jo E."/>
        </authorList>
    </citation>
    <scope>NUCLEOTIDE SEQUENCE</scope>
    <source>
        <strain evidence="2">SGF0006</strain>
        <tissue evidence="2">Muscle</tissue>
    </source>
</reference>
<protein>
    <submittedName>
        <fullName evidence="2">Uncharacterized protein</fullName>
    </submittedName>
</protein>
<feature type="region of interest" description="Disordered" evidence="1">
    <location>
        <begin position="199"/>
        <end position="226"/>
    </location>
</feature>
<sequence>MNSMGIFKSKEMRQSEKHPYNKDKQKETSKEEAAKEENDLSGDLSSSANSSQVPSQLLQMDPSRGAEAMLSWMQPFPAYALPDGEQGTHKAKNISQDAGQNIPFISKADPVTQQHTSLAEPKDSKTNLLNWIEALKKGLALRLDLLGTLCPQQSRPSESQVKQTKPVQHRGNRPVVFGETHHNECTAKEITAVPLHTAPASSQVTPPMERSFGSKEPTDIPLQVPDAKKPEPVQRVYKRVVRRLLTADLQSKKAVAQTETEISQSAAQKSSLFGSRVNTGSSELQCPATGQKQAEAQVDTKEKEANSKSVTEEEEDLKYRLGVNSERSRAAAAKMRLRRKLVKKRELDGVRCNQKAAGPAVNPLQESSQQQAVEGNTTKTHNKKQNPNRNTLIQNKKTNAQALKVPGVEGTAATHNPTTAAPETSTGLQQEPQDPAVKPKTRSKAVKNIKRNHTGKVPEKEKHGDTKGDVNGENEQVQTEEQKAAIPSEAAPGSVRTGGRWPPFTVNQSCSHKVRCHHNKGIGLPSNVQKW</sequence>
<feature type="compositionally biased region" description="Basic and acidic residues" evidence="1">
    <location>
        <begin position="8"/>
        <end position="38"/>
    </location>
</feature>
<dbReference type="Proteomes" id="UP001219934">
    <property type="component" value="Unassembled WGS sequence"/>
</dbReference>
<feature type="region of interest" description="Disordered" evidence="1">
    <location>
        <begin position="1"/>
        <end position="69"/>
    </location>
</feature>
<dbReference type="AlphaFoldDB" id="A0AAD6FIQ3"/>
<keyword evidence="3" id="KW-1185">Reference proteome</keyword>
<feature type="compositionally biased region" description="Polar residues" evidence="1">
    <location>
        <begin position="387"/>
        <end position="401"/>
    </location>
</feature>
<accession>A0AAD6FIQ3</accession>
<feature type="compositionally biased region" description="Low complexity" evidence="1">
    <location>
        <begin position="41"/>
        <end position="55"/>
    </location>
</feature>